<proteinExistence type="predicted"/>
<accession>A0ABY2BL52</accession>
<gene>
    <name evidence="3" type="ORF">EV644_10769</name>
</gene>
<evidence type="ECO:0000313" key="4">
    <source>
        <dbReference type="Proteomes" id="UP000295818"/>
    </source>
</evidence>
<dbReference type="RefSeq" id="WP_132190312.1">
    <property type="nucleotide sequence ID" value="NZ_SLWM01000007.1"/>
</dbReference>
<feature type="transmembrane region" description="Helical" evidence="1">
    <location>
        <begin position="32"/>
        <end position="51"/>
    </location>
</feature>
<dbReference type="SUPFAM" id="SSF117892">
    <property type="entry name" value="Band 7/SPFH domain"/>
    <property type="match status" value="1"/>
</dbReference>
<evidence type="ECO:0000259" key="2">
    <source>
        <dbReference type="Pfam" id="PF01145"/>
    </source>
</evidence>
<reference evidence="3 4" key="1">
    <citation type="journal article" date="2015" name="Stand. Genomic Sci.">
        <title>Genomic Encyclopedia of Bacterial and Archaeal Type Strains, Phase III: the genomes of soil and plant-associated and newly described type strains.</title>
        <authorList>
            <person name="Whitman W.B."/>
            <person name="Woyke T."/>
            <person name="Klenk H.P."/>
            <person name="Zhou Y."/>
            <person name="Lilburn T.G."/>
            <person name="Beck B.J."/>
            <person name="De Vos P."/>
            <person name="Vandamme P."/>
            <person name="Eisen J.A."/>
            <person name="Garrity G."/>
            <person name="Hugenholtz P."/>
            <person name="Kyrpides N.C."/>
        </authorList>
    </citation>
    <scope>NUCLEOTIDE SEQUENCE [LARGE SCALE GENOMIC DNA]</scope>
    <source>
        <strain evidence="3 4">VKM Ac-2538</strain>
    </source>
</reference>
<evidence type="ECO:0000256" key="1">
    <source>
        <dbReference type="SAM" id="Phobius"/>
    </source>
</evidence>
<dbReference type="InterPro" id="IPR001107">
    <property type="entry name" value="Band_7"/>
</dbReference>
<feature type="domain" description="Band 7" evidence="2">
    <location>
        <begin position="53"/>
        <end position="179"/>
    </location>
</feature>
<evidence type="ECO:0000313" key="3">
    <source>
        <dbReference type="EMBL" id="TCO21747.1"/>
    </source>
</evidence>
<dbReference type="Gene3D" id="3.30.479.30">
    <property type="entry name" value="Band 7 domain"/>
    <property type="match status" value="1"/>
</dbReference>
<keyword evidence="1" id="KW-0812">Transmembrane</keyword>
<dbReference type="Pfam" id="PF01145">
    <property type="entry name" value="Band_7"/>
    <property type="match status" value="1"/>
</dbReference>
<comment type="caution">
    <text evidence="3">The sequence shown here is derived from an EMBL/GenBank/DDBJ whole genome shotgun (WGS) entry which is preliminary data.</text>
</comment>
<keyword evidence="1" id="KW-1133">Transmembrane helix</keyword>
<sequence>MPSTPGTTATAAGTSPGAAAAQLAAVLPPDGGWRWVVAGVIVLTVLVVLAVRTTPSGCWLVVSRFGRVVRVADSGLVLQLPLIERCHSLPRTSLHLPITVSARTRDAVPVHLLATAVVRIVDPSVAAGCADPVGSAAGAVQTALAQLISRVETADLLAFRSKPVTEELSRLTSEFGLTVDTIVVDGIETELTPGLLGLAPTHTKYRNQT</sequence>
<organism evidence="3 4">
    <name type="scientific">Kribbella orskensis</name>
    <dbReference type="NCBI Taxonomy" id="2512216"/>
    <lineage>
        <taxon>Bacteria</taxon>
        <taxon>Bacillati</taxon>
        <taxon>Actinomycetota</taxon>
        <taxon>Actinomycetes</taxon>
        <taxon>Propionibacteriales</taxon>
        <taxon>Kribbellaceae</taxon>
        <taxon>Kribbella</taxon>
    </lineage>
</organism>
<name>A0ABY2BL52_9ACTN</name>
<keyword evidence="4" id="KW-1185">Reference proteome</keyword>
<protein>
    <submittedName>
        <fullName evidence="3">SPFH domain/Band 7 family protein</fullName>
    </submittedName>
</protein>
<dbReference type="EMBL" id="SLWM01000007">
    <property type="protein sequence ID" value="TCO21747.1"/>
    <property type="molecule type" value="Genomic_DNA"/>
</dbReference>
<dbReference type="InterPro" id="IPR036013">
    <property type="entry name" value="Band_7/SPFH_dom_sf"/>
</dbReference>
<dbReference type="Proteomes" id="UP000295818">
    <property type="component" value="Unassembled WGS sequence"/>
</dbReference>
<keyword evidence="1" id="KW-0472">Membrane</keyword>